<dbReference type="PRINTS" id="PR00032">
    <property type="entry name" value="HTHARAC"/>
</dbReference>
<proteinExistence type="predicted"/>
<dbReference type="InterPro" id="IPR053142">
    <property type="entry name" value="PchR_regulatory_protein"/>
</dbReference>
<dbReference type="EMBL" id="JAIQ01000133">
    <property type="protein sequence ID" value="KLD98094.1"/>
    <property type="molecule type" value="Genomic_DNA"/>
</dbReference>
<dbReference type="Pfam" id="PF12833">
    <property type="entry name" value="HTH_18"/>
    <property type="match status" value="1"/>
</dbReference>
<keyword evidence="3" id="KW-0804">Transcription</keyword>
<gene>
    <name evidence="5" type="ORF">AA20_09405</name>
</gene>
<dbReference type="PANTHER" id="PTHR47893">
    <property type="entry name" value="REGULATORY PROTEIN PCHR"/>
    <property type="match status" value="1"/>
</dbReference>
<evidence type="ECO:0000313" key="5">
    <source>
        <dbReference type="EMBL" id="KLD98094.1"/>
    </source>
</evidence>
<accession>A0A0G9JWT6</accession>
<keyword evidence="2" id="KW-0238">DNA-binding</keyword>
<dbReference type="SMART" id="SM00342">
    <property type="entry name" value="HTH_ARAC"/>
    <property type="match status" value="1"/>
</dbReference>
<dbReference type="GO" id="GO:0003700">
    <property type="term" value="F:DNA-binding transcription factor activity"/>
    <property type="evidence" value="ECO:0007669"/>
    <property type="project" value="InterPro"/>
</dbReference>
<dbReference type="PROSITE" id="PS01124">
    <property type="entry name" value="HTH_ARAC_FAMILY_2"/>
    <property type="match status" value="1"/>
</dbReference>
<evidence type="ECO:0000256" key="2">
    <source>
        <dbReference type="ARBA" id="ARBA00023125"/>
    </source>
</evidence>
<reference evidence="5 6" key="1">
    <citation type="submission" date="2014-01" db="EMBL/GenBank/DDBJ databases">
        <title>Development of a Comparative Genomic Fingerprinting Assay for High Resolution Genotyping of Arcobacter butzleri.</title>
        <authorList>
            <person name="Webb A.L."/>
            <person name="Inglis G.D."/>
            <person name="Kruczkiewicz P."/>
            <person name="Selinger L.B."/>
            <person name="Taboada E.N."/>
        </authorList>
    </citation>
    <scope>NUCLEOTIDE SEQUENCE [LARGE SCALE GENOMIC DNA]</scope>
    <source>
        <strain evidence="5 6">L348</strain>
    </source>
</reference>
<dbReference type="InterPro" id="IPR009057">
    <property type="entry name" value="Homeodomain-like_sf"/>
</dbReference>
<comment type="caution">
    <text evidence="5">The sequence shown here is derived from an EMBL/GenBank/DDBJ whole genome shotgun (WGS) entry which is preliminary data.</text>
</comment>
<protein>
    <submittedName>
        <fullName evidence="5">AraC family transcriptional regulator</fullName>
    </submittedName>
</protein>
<keyword evidence="1" id="KW-0805">Transcription regulation</keyword>
<dbReference type="Proteomes" id="UP000035514">
    <property type="component" value="Unassembled WGS sequence"/>
</dbReference>
<evidence type="ECO:0000259" key="4">
    <source>
        <dbReference type="PROSITE" id="PS01124"/>
    </source>
</evidence>
<evidence type="ECO:0000256" key="1">
    <source>
        <dbReference type="ARBA" id="ARBA00023015"/>
    </source>
</evidence>
<evidence type="ECO:0000256" key="3">
    <source>
        <dbReference type="ARBA" id="ARBA00023163"/>
    </source>
</evidence>
<evidence type="ECO:0000313" key="6">
    <source>
        <dbReference type="Proteomes" id="UP000035514"/>
    </source>
</evidence>
<organism evidence="5 6">
    <name type="scientific">Aliarcobacter butzleri L348</name>
    <dbReference type="NCBI Taxonomy" id="1447256"/>
    <lineage>
        <taxon>Bacteria</taxon>
        <taxon>Pseudomonadati</taxon>
        <taxon>Campylobacterota</taxon>
        <taxon>Epsilonproteobacteria</taxon>
        <taxon>Campylobacterales</taxon>
        <taxon>Arcobacteraceae</taxon>
        <taxon>Aliarcobacter</taxon>
    </lineage>
</organism>
<dbReference type="GO" id="GO:0043565">
    <property type="term" value="F:sequence-specific DNA binding"/>
    <property type="evidence" value="ECO:0007669"/>
    <property type="project" value="InterPro"/>
</dbReference>
<dbReference type="PANTHER" id="PTHR47893:SF1">
    <property type="entry name" value="REGULATORY PROTEIN PCHR"/>
    <property type="match status" value="1"/>
</dbReference>
<dbReference type="InterPro" id="IPR020449">
    <property type="entry name" value="Tscrpt_reg_AraC-type_HTH"/>
</dbReference>
<dbReference type="Gene3D" id="1.10.10.60">
    <property type="entry name" value="Homeodomain-like"/>
    <property type="match status" value="2"/>
</dbReference>
<dbReference type="InterPro" id="IPR018060">
    <property type="entry name" value="HTH_AraC"/>
</dbReference>
<name>A0A0G9JWT6_9BACT</name>
<feature type="domain" description="HTH araC/xylS-type" evidence="4">
    <location>
        <begin position="225"/>
        <end position="322"/>
    </location>
</feature>
<dbReference type="PATRIC" id="fig|1447256.3.peg.1837"/>
<sequence length="326" mass="38311">MSSNLKVDFHNWVELQKEILNPFERLIHIRTINKSLGKGTYFWYDMGNGIGVLIRNFIPNQDITLIEESGGVAGATFIFNLGEELNYSFEDKNFTLKNKDFFVKLISDKFYAQNHLKKDKKYITLMIAIKEELFLKLASPIKNIKDYMSKAYEKTQYHIYNGNIDLEQFDFLNTLNSSCFDEDLLKNLYLESKSINLLHYTIEKIAKNLNALSTNYDKNRVSNLERAKEIIMSEYSSNLSIKDIAYKSAINECYLKKDFKKYYGMTILEMLQKRRLEVAKELLKDDFSINEVATKVGYKHTGHFSKLFFNYFNISPNTYKKQIYSF</sequence>
<dbReference type="AlphaFoldDB" id="A0A0G9JWT6"/>
<dbReference type="SUPFAM" id="SSF46689">
    <property type="entry name" value="Homeodomain-like"/>
    <property type="match status" value="2"/>
</dbReference>
<dbReference type="RefSeq" id="WP_046997078.1">
    <property type="nucleotide sequence ID" value="NZ_JAIQ01000133.1"/>
</dbReference>